<comment type="similarity">
    <text evidence="1">Belongs to the metallo-dependent hydrolases superfamily. TatD-type hydrolase family.</text>
</comment>
<keyword evidence="3 5" id="KW-0378">Hydrolase</keyword>
<dbReference type="FunFam" id="3.20.20.140:FF:000005">
    <property type="entry name" value="TatD family hydrolase"/>
    <property type="match status" value="1"/>
</dbReference>
<dbReference type="Pfam" id="PF01026">
    <property type="entry name" value="TatD_DNase"/>
    <property type="match status" value="1"/>
</dbReference>
<dbReference type="Proteomes" id="UP000007486">
    <property type="component" value="Chromosome"/>
</dbReference>
<name>F0R5W3_PHOSB</name>
<dbReference type="eggNOG" id="COG0084">
    <property type="taxonomic scope" value="Bacteria"/>
</dbReference>
<feature type="binding site" evidence="4">
    <location>
        <position position="207"/>
    </location>
    <ligand>
        <name>a divalent metal cation</name>
        <dbReference type="ChEBI" id="CHEBI:60240"/>
        <label>1</label>
    </ligand>
</feature>
<dbReference type="CDD" id="cd01310">
    <property type="entry name" value="TatD_DNAse"/>
    <property type="match status" value="1"/>
</dbReference>
<feature type="binding site" evidence="4">
    <location>
        <position position="10"/>
    </location>
    <ligand>
        <name>a divalent metal cation</name>
        <dbReference type="ChEBI" id="CHEBI:60240"/>
        <label>1</label>
    </ligand>
</feature>
<dbReference type="OrthoDB" id="9810005at2"/>
<dbReference type="InterPro" id="IPR001130">
    <property type="entry name" value="TatD-like"/>
</dbReference>
<keyword evidence="2 4" id="KW-0479">Metal-binding</keyword>
<dbReference type="Gene3D" id="3.20.20.140">
    <property type="entry name" value="Metal-dependent hydrolases"/>
    <property type="match status" value="1"/>
</dbReference>
<protein>
    <submittedName>
        <fullName evidence="5">Hydrolase, TatD family</fullName>
    </submittedName>
</protein>
<gene>
    <name evidence="5" type="ordered locus">Bacsa_3344</name>
</gene>
<dbReference type="HOGENOM" id="CLU_031506_4_0_10"/>
<dbReference type="InterPro" id="IPR032466">
    <property type="entry name" value="Metal_Hydrolase"/>
</dbReference>
<evidence type="ECO:0000256" key="3">
    <source>
        <dbReference type="ARBA" id="ARBA00022801"/>
    </source>
</evidence>
<dbReference type="AlphaFoldDB" id="F0R5W3"/>
<dbReference type="PANTHER" id="PTHR46124:SF4">
    <property type="entry name" value="HYDROLASE TATD"/>
    <property type="match status" value="1"/>
</dbReference>
<dbReference type="InterPro" id="IPR015991">
    <property type="entry name" value="TatD/YcfH-like"/>
</dbReference>
<evidence type="ECO:0000256" key="4">
    <source>
        <dbReference type="PIRSR" id="PIRSR005902-1"/>
    </source>
</evidence>
<sequence length="263" mass="30141">MVGLVDTHTHLFVEEYDEDRELALIRARQAGVTRFFMPNIDDDSVERMLALCGAHDDCFPMIGLHPTSVDADWKARLERVEHWLRSDKVFYGIGEVGMDLYWDVAYRTEQMEVFDKQVGWALEFVLPLVIHCRSAYPELLDVLKHYRHEPLTGIFHSFGGTEEEASRLLEYEGFMLGINGIVTFKKSTLPEVLKKAVPLERVVLETDSPYLAPVPYRGKRNESAYIVKVAERLSDVYGKSFEEIAGITTSNALNVFKKSRETF</sequence>
<keyword evidence="6" id="KW-1185">Reference proteome</keyword>
<accession>F0R5W3</accession>
<evidence type="ECO:0000256" key="2">
    <source>
        <dbReference type="ARBA" id="ARBA00022723"/>
    </source>
</evidence>
<dbReference type="GO" id="GO:0046872">
    <property type="term" value="F:metal ion binding"/>
    <property type="evidence" value="ECO:0007669"/>
    <property type="project" value="UniProtKB-KW"/>
</dbReference>
<dbReference type="NCBIfam" id="TIGR00010">
    <property type="entry name" value="YchF/TatD family DNA exonuclease"/>
    <property type="match status" value="1"/>
</dbReference>
<evidence type="ECO:0000313" key="6">
    <source>
        <dbReference type="Proteomes" id="UP000007486"/>
    </source>
</evidence>
<proteinExistence type="inferred from homology"/>
<feature type="binding site" evidence="4">
    <location>
        <position position="95"/>
    </location>
    <ligand>
        <name>a divalent metal cation</name>
        <dbReference type="ChEBI" id="CHEBI:60240"/>
        <label>1</label>
    </ligand>
</feature>
<dbReference type="SUPFAM" id="SSF51556">
    <property type="entry name" value="Metallo-dependent hydrolases"/>
    <property type="match status" value="1"/>
</dbReference>
<feature type="binding site" evidence="4">
    <location>
        <position position="156"/>
    </location>
    <ligand>
        <name>a divalent metal cation</name>
        <dbReference type="ChEBI" id="CHEBI:60240"/>
        <label>2</label>
    </ligand>
</feature>
<dbReference type="GO" id="GO:0005829">
    <property type="term" value="C:cytosol"/>
    <property type="evidence" value="ECO:0007669"/>
    <property type="project" value="TreeGrafter"/>
</dbReference>
<reference evidence="5 6" key="1">
    <citation type="journal article" date="2011" name="Stand. Genomic Sci.">
        <title>Complete genome sequence of Bacteroides salanitronis type strain (BL78).</title>
        <authorList>
            <person name="Gronow S."/>
            <person name="Held B."/>
            <person name="Lucas S."/>
            <person name="Lapidus A."/>
            <person name="Del Rio T.G."/>
            <person name="Nolan M."/>
            <person name="Tice H."/>
            <person name="Deshpande S."/>
            <person name="Cheng J.F."/>
            <person name="Pitluck S."/>
            <person name="Liolios K."/>
            <person name="Pagani I."/>
            <person name="Ivanova N."/>
            <person name="Mavromatis K."/>
            <person name="Pati A."/>
            <person name="Tapia R."/>
            <person name="Han C."/>
            <person name="Goodwin L."/>
            <person name="Chen A."/>
            <person name="Palaniappan K."/>
            <person name="Land M."/>
            <person name="Hauser L."/>
            <person name="Chang Y.J."/>
            <person name="Jeffries C.D."/>
            <person name="Brambilla E.M."/>
            <person name="Rohde M."/>
            <person name="Goker M."/>
            <person name="Detter J.C."/>
            <person name="Woyke T."/>
            <person name="Bristow J."/>
            <person name="Markowitz V."/>
            <person name="Hugenholtz P."/>
            <person name="Kyrpides N.C."/>
            <person name="Klenk H.P."/>
            <person name="Eisen J.A."/>
        </authorList>
    </citation>
    <scope>NUCLEOTIDE SEQUENCE [LARGE SCALE GENOMIC DNA]</scope>
    <source>
        <strain evidence="5 6">DSM 18170</strain>
    </source>
</reference>
<dbReference type="STRING" id="667015.Bacsa_3344"/>
<evidence type="ECO:0000256" key="1">
    <source>
        <dbReference type="ARBA" id="ARBA00009275"/>
    </source>
</evidence>
<dbReference type="KEGG" id="bsa:Bacsa_3344"/>
<dbReference type="EMBL" id="CP002530">
    <property type="protein sequence ID" value="ADY37869.1"/>
    <property type="molecule type" value="Genomic_DNA"/>
</dbReference>
<feature type="binding site" evidence="4">
    <location>
        <position position="131"/>
    </location>
    <ligand>
        <name>a divalent metal cation</name>
        <dbReference type="ChEBI" id="CHEBI:60240"/>
        <label>2</label>
    </ligand>
</feature>
<dbReference type="GO" id="GO:0016788">
    <property type="term" value="F:hydrolase activity, acting on ester bonds"/>
    <property type="evidence" value="ECO:0007669"/>
    <property type="project" value="InterPro"/>
</dbReference>
<dbReference type="GO" id="GO:0004536">
    <property type="term" value="F:DNA nuclease activity"/>
    <property type="evidence" value="ECO:0007669"/>
    <property type="project" value="InterPro"/>
</dbReference>
<feature type="binding site" evidence="4">
    <location>
        <position position="8"/>
    </location>
    <ligand>
        <name>a divalent metal cation</name>
        <dbReference type="ChEBI" id="CHEBI:60240"/>
        <label>1</label>
    </ligand>
</feature>
<dbReference type="PIRSF" id="PIRSF005902">
    <property type="entry name" value="DNase_TatD"/>
    <property type="match status" value="1"/>
</dbReference>
<organism evidence="5 6">
    <name type="scientific">Phocaeicola salanitronis (strain DSM 18170 / JCM 13657 / CCUG 60908 / BL78)</name>
    <name type="common">Bacteroides salanitronis</name>
    <dbReference type="NCBI Taxonomy" id="667015"/>
    <lineage>
        <taxon>Bacteria</taxon>
        <taxon>Pseudomonadati</taxon>
        <taxon>Bacteroidota</taxon>
        <taxon>Bacteroidia</taxon>
        <taxon>Bacteroidales</taxon>
        <taxon>Bacteroidaceae</taxon>
        <taxon>Phocaeicola</taxon>
    </lineage>
</organism>
<dbReference type="PANTHER" id="PTHR46124">
    <property type="entry name" value="D-AMINOACYL-TRNA DEACYLASE"/>
    <property type="match status" value="1"/>
</dbReference>
<evidence type="ECO:0000313" key="5">
    <source>
        <dbReference type="EMBL" id="ADY37869.1"/>
    </source>
</evidence>
<dbReference type="RefSeq" id="WP_013619226.1">
    <property type="nucleotide sequence ID" value="NC_015164.1"/>
</dbReference>